<comment type="caution">
    <text evidence="6">The sequence shown here is derived from an EMBL/GenBank/DDBJ whole genome shotgun (WGS) entry which is preliminary data.</text>
</comment>
<evidence type="ECO:0000256" key="5">
    <source>
        <dbReference type="SAM" id="Phobius"/>
    </source>
</evidence>
<dbReference type="PANTHER" id="PTHR43847:SF1">
    <property type="entry name" value="BLL3993 PROTEIN"/>
    <property type="match status" value="1"/>
</dbReference>
<keyword evidence="4 5" id="KW-0472">Membrane</keyword>
<evidence type="ECO:0000256" key="1">
    <source>
        <dbReference type="ARBA" id="ARBA00004141"/>
    </source>
</evidence>
<dbReference type="Gene3D" id="1.20.120.1630">
    <property type="match status" value="1"/>
</dbReference>
<keyword evidence="3 5" id="KW-1133">Transmembrane helix</keyword>
<evidence type="ECO:0000256" key="4">
    <source>
        <dbReference type="ARBA" id="ARBA00023136"/>
    </source>
</evidence>
<evidence type="ECO:0000313" key="7">
    <source>
        <dbReference type="Proteomes" id="UP000031599"/>
    </source>
</evidence>
<proteinExistence type="predicted"/>
<gene>
    <name evidence="6" type="ORF">DB30_02340</name>
</gene>
<name>A0A0C2DE34_9BACT</name>
<dbReference type="EMBL" id="JMCC02000017">
    <property type="protein sequence ID" value="KIG17912.1"/>
    <property type="molecule type" value="Genomic_DNA"/>
</dbReference>
<dbReference type="InterPro" id="IPR052527">
    <property type="entry name" value="Metal_cation-efflux_comp"/>
</dbReference>
<feature type="transmembrane region" description="Helical" evidence="5">
    <location>
        <begin position="127"/>
        <end position="160"/>
    </location>
</feature>
<protein>
    <recommendedName>
        <fullName evidence="8">Isoprenylcysteine carboxyl methyltransferase (ICMT) family protein</fullName>
    </recommendedName>
</protein>
<evidence type="ECO:0008006" key="8">
    <source>
        <dbReference type="Google" id="ProtNLM"/>
    </source>
</evidence>
<dbReference type="Proteomes" id="UP000031599">
    <property type="component" value="Unassembled WGS sequence"/>
</dbReference>
<dbReference type="InterPro" id="IPR007269">
    <property type="entry name" value="ICMT_MeTrfase"/>
</dbReference>
<feature type="transmembrane region" description="Helical" evidence="5">
    <location>
        <begin position="74"/>
        <end position="93"/>
    </location>
</feature>
<evidence type="ECO:0000256" key="2">
    <source>
        <dbReference type="ARBA" id="ARBA00022692"/>
    </source>
</evidence>
<keyword evidence="2 5" id="KW-0812">Transmembrane</keyword>
<accession>A0A0C2DE34</accession>
<dbReference type="GO" id="GO:0016020">
    <property type="term" value="C:membrane"/>
    <property type="evidence" value="ECO:0007669"/>
    <property type="project" value="UniProtKB-SubCell"/>
</dbReference>
<evidence type="ECO:0000313" key="6">
    <source>
        <dbReference type="EMBL" id="KIG17912.1"/>
    </source>
</evidence>
<dbReference type="GO" id="GO:0004671">
    <property type="term" value="F:protein C-terminal S-isoprenylcysteine carboxyl O-methyltransferase activity"/>
    <property type="evidence" value="ECO:0007669"/>
    <property type="project" value="InterPro"/>
</dbReference>
<dbReference type="Pfam" id="PF04140">
    <property type="entry name" value="ICMT"/>
    <property type="match status" value="1"/>
</dbReference>
<comment type="subcellular location">
    <subcellularLocation>
        <location evidence="1">Membrane</location>
        <topology evidence="1">Multi-pass membrane protein</topology>
    </subcellularLocation>
</comment>
<reference evidence="6 7" key="1">
    <citation type="submission" date="2014-12" db="EMBL/GenBank/DDBJ databases">
        <title>Genome assembly of Enhygromyxa salina DSM 15201.</title>
        <authorList>
            <person name="Sharma G."/>
            <person name="Subramanian S."/>
        </authorList>
    </citation>
    <scope>NUCLEOTIDE SEQUENCE [LARGE SCALE GENOMIC DNA]</scope>
    <source>
        <strain evidence="6 7">DSM 15201</strain>
    </source>
</reference>
<dbReference type="PANTHER" id="PTHR43847">
    <property type="entry name" value="BLL3993 PROTEIN"/>
    <property type="match status" value="1"/>
</dbReference>
<dbReference type="AlphaFoldDB" id="A0A0C2DE34"/>
<organism evidence="6 7">
    <name type="scientific">Enhygromyxa salina</name>
    <dbReference type="NCBI Taxonomy" id="215803"/>
    <lineage>
        <taxon>Bacteria</taxon>
        <taxon>Pseudomonadati</taxon>
        <taxon>Myxococcota</taxon>
        <taxon>Polyangia</taxon>
        <taxon>Nannocystales</taxon>
        <taxon>Nannocystaceae</taxon>
        <taxon>Enhygromyxa</taxon>
    </lineage>
</organism>
<sequence length="176" mass="19925">MSAAWVLLGVLVAAIALQRISELRLAKRNLQWALGNGGRLVVEPHYWMFFVLHTGWLLAWPLEAWLRGPERAEFWWVFLVGFGLAAVLRYWAIASLGRRWNTKIVVFDQQPLVRRGPYRLLSHPNYLAVALELVCVPLIFNAWWTAAVCTLLNAALLLGLRIPAEMAAIRDATPAN</sequence>
<evidence type="ECO:0000256" key="3">
    <source>
        <dbReference type="ARBA" id="ARBA00022989"/>
    </source>
</evidence>